<feature type="domain" description="AMP-dependent synthetase/ligase" evidence="1">
    <location>
        <begin position="27"/>
        <end position="356"/>
    </location>
</feature>
<dbReference type="OrthoDB" id="3802848at2"/>
<dbReference type="eggNOG" id="COG1020">
    <property type="taxonomic scope" value="Bacteria"/>
</dbReference>
<dbReference type="PANTHER" id="PTHR45527:SF1">
    <property type="entry name" value="FATTY ACID SYNTHASE"/>
    <property type="match status" value="1"/>
</dbReference>
<gene>
    <name evidence="3" type="ORF">UO65_3395</name>
</gene>
<dbReference type="PROSITE" id="PS00455">
    <property type="entry name" value="AMP_BINDING"/>
    <property type="match status" value="1"/>
</dbReference>
<dbReference type="InterPro" id="IPR045851">
    <property type="entry name" value="AMP-bd_C_sf"/>
</dbReference>
<dbReference type="Gene3D" id="3.30.300.30">
    <property type="match status" value="1"/>
</dbReference>
<evidence type="ECO:0000313" key="4">
    <source>
        <dbReference type="Proteomes" id="UP000019277"/>
    </source>
</evidence>
<proteinExistence type="predicted"/>
<dbReference type="Gene3D" id="3.40.50.12780">
    <property type="entry name" value="N-terminal domain of ligase-like"/>
    <property type="match status" value="1"/>
</dbReference>
<accession>A0A8E2X0N2</accession>
<accession>W7J5G8</accession>
<evidence type="ECO:0000259" key="2">
    <source>
        <dbReference type="Pfam" id="PF13193"/>
    </source>
</evidence>
<dbReference type="RefSeq" id="WP_084175689.1">
    <property type="nucleotide sequence ID" value="NZ_AYXG01000118.1"/>
</dbReference>
<dbReference type="Pfam" id="PF13193">
    <property type="entry name" value="AMP-binding_C"/>
    <property type="match status" value="1"/>
</dbReference>
<dbReference type="PATRIC" id="fig|909613.9.peg.3396"/>
<dbReference type="Pfam" id="PF00501">
    <property type="entry name" value="AMP-binding"/>
    <property type="match status" value="1"/>
</dbReference>
<protein>
    <submittedName>
        <fullName evidence="3">Non-ribosomal peptide synthetase</fullName>
    </submittedName>
</protein>
<organism evidence="3 4">
    <name type="scientific">Actinokineospora spheciospongiae</name>
    <dbReference type="NCBI Taxonomy" id="909613"/>
    <lineage>
        <taxon>Bacteria</taxon>
        <taxon>Bacillati</taxon>
        <taxon>Actinomycetota</taxon>
        <taxon>Actinomycetes</taxon>
        <taxon>Pseudonocardiales</taxon>
        <taxon>Pseudonocardiaceae</taxon>
        <taxon>Actinokineospora</taxon>
    </lineage>
</organism>
<dbReference type="GO" id="GO:0044550">
    <property type="term" value="P:secondary metabolite biosynthetic process"/>
    <property type="evidence" value="ECO:0007669"/>
    <property type="project" value="TreeGrafter"/>
</dbReference>
<dbReference type="InterPro" id="IPR042099">
    <property type="entry name" value="ANL_N_sf"/>
</dbReference>
<dbReference type="InterPro" id="IPR025110">
    <property type="entry name" value="AMP-bd_C"/>
</dbReference>
<dbReference type="STRING" id="909613.UO65_3395"/>
<dbReference type="SUPFAM" id="SSF56801">
    <property type="entry name" value="Acetyl-CoA synthetase-like"/>
    <property type="match status" value="1"/>
</dbReference>
<name>W7J5G8_9PSEU</name>
<dbReference type="EMBL" id="AYXG01000118">
    <property type="protein sequence ID" value="EWC61339.1"/>
    <property type="molecule type" value="Genomic_DNA"/>
</dbReference>
<reference evidence="3 4" key="1">
    <citation type="journal article" date="2014" name="Genome Announc.">
        <title>Draft Genome Sequence of the Antitrypanosomally Active Sponge-Associated Bacterium Actinokineospora sp. Strain EG49.</title>
        <authorList>
            <person name="Harjes J."/>
            <person name="Ryu T."/>
            <person name="Abdelmohsen U.R."/>
            <person name="Moitinho-Silva L."/>
            <person name="Horn H."/>
            <person name="Ravasi T."/>
            <person name="Hentschel U."/>
        </authorList>
    </citation>
    <scope>NUCLEOTIDE SEQUENCE [LARGE SCALE GENOMIC DNA]</scope>
    <source>
        <strain evidence="3 4">EG49</strain>
    </source>
</reference>
<dbReference type="GO" id="GO:0043041">
    <property type="term" value="P:amino acid activation for nonribosomal peptide biosynthetic process"/>
    <property type="evidence" value="ECO:0007669"/>
    <property type="project" value="TreeGrafter"/>
</dbReference>
<evidence type="ECO:0000313" key="3">
    <source>
        <dbReference type="EMBL" id="EWC61339.1"/>
    </source>
</evidence>
<dbReference type="Proteomes" id="UP000019277">
    <property type="component" value="Unassembled WGS sequence"/>
</dbReference>
<evidence type="ECO:0000259" key="1">
    <source>
        <dbReference type="Pfam" id="PF00501"/>
    </source>
</evidence>
<dbReference type="InterPro" id="IPR000873">
    <property type="entry name" value="AMP-dep_synth/lig_dom"/>
</dbReference>
<sequence length="509" mass="53404">MTTTITTTAAPLPEPVLPHDGLVAGFLRQAESRPDAVALVWHDTRIDYGDLYDLVCVERDRIDGLGLAPGVPVGLLADKSPEAVALALACLLAGRPFLLPSPALADGALATLFAQAGCARVLVPQGQPRRELPAPAAFAAVEPAPADTALMLTTSGSTGLPKVVPLSGGAVDRFIAWAAPEFGIGPGTAVLNVAPLNFDLCLLDVWTTLAAGGRVVLVDPAHAANGRHLVELLSTQDVRVVQAVPMFFGLILQTVADTDTAFPSVEHLMFTGDAMPAHVLAELPRLFPGARLRNIYGCTETNDSFIADVAPTDNPVPIGHPLPGVQALLVDDGAVVDGPGTGELFVHTPFQTAGYLDRSRHADKFGAHPTGADDLRWFRTGDLVRRAPDGSLLLLGRADFQVKVRGVAVNTAEVERALLAHPDVLEAAVLAVPDPVAGRLLAAAVRRAPGSGLNSLTLRAHCSRELPRNAIPKTLHISDVPLPKTATGKVDRKAVGTLTEQSTVERRVS</sequence>
<dbReference type="GO" id="GO:0031177">
    <property type="term" value="F:phosphopantetheine binding"/>
    <property type="evidence" value="ECO:0007669"/>
    <property type="project" value="TreeGrafter"/>
</dbReference>
<feature type="domain" description="AMP-binding enzyme C-terminal" evidence="2">
    <location>
        <begin position="413"/>
        <end position="489"/>
    </location>
</feature>
<dbReference type="AlphaFoldDB" id="W7J5G8"/>
<dbReference type="InterPro" id="IPR020845">
    <property type="entry name" value="AMP-binding_CS"/>
</dbReference>
<dbReference type="GO" id="GO:0005737">
    <property type="term" value="C:cytoplasm"/>
    <property type="evidence" value="ECO:0007669"/>
    <property type="project" value="TreeGrafter"/>
</dbReference>
<keyword evidence="4" id="KW-1185">Reference proteome</keyword>
<comment type="caution">
    <text evidence="3">The sequence shown here is derived from an EMBL/GenBank/DDBJ whole genome shotgun (WGS) entry which is preliminary data.</text>
</comment>
<dbReference type="PANTHER" id="PTHR45527">
    <property type="entry name" value="NONRIBOSOMAL PEPTIDE SYNTHETASE"/>
    <property type="match status" value="1"/>
</dbReference>